<gene>
    <name evidence="1" type="ORF">GCM10011369_10150</name>
</gene>
<proteinExistence type="predicted"/>
<evidence type="ECO:0000313" key="1">
    <source>
        <dbReference type="EMBL" id="GGA70425.1"/>
    </source>
</evidence>
<dbReference type="EMBL" id="BMDX01000003">
    <property type="protein sequence ID" value="GGA70425.1"/>
    <property type="molecule type" value="Genomic_DNA"/>
</dbReference>
<dbReference type="Pfam" id="PF14255">
    <property type="entry name" value="Zn_ribbon_21"/>
    <property type="match status" value="1"/>
</dbReference>
<dbReference type="OrthoDB" id="9814566at2"/>
<dbReference type="PIRSF" id="PIRSF037225">
    <property type="entry name" value="UCP037225"/>
    <property type="match status" value="1"/>
</dbReference>
<protein>
    <recommendedName>
        <fullName evidence="3">CPXCG motif-containing cysteine-rich protein</fullName>
    </recommendedName>
</protein>
<reference evidence="2" key="1">
    <citation type="journal article" date="2019" name="Int. J. Syst. Evol. Microbiol.">
        <title>The Global Catalogue of Microorganisms (GCM) 10K type strain sequencing project: providing services to taxonomists for standard genome sequencing and annotation.</title>
        <authorList>
            <consortium name="The Broad Institute Genomics Platform"/>
            <consortium name="The Broad Institute Genome Sequencing Center for Infectious Disease"/>
            <person name="Wu L."/>
            <person name="Ma J."/>
        </authorList>
    </citation>
    <scope>NUCLEOTIDE SEQUENCE [LARGE SCALE GENOMIC DNA]</scope>
    <source>
        <strain evidence="2">CGMCC 1.10130</strain>
    </source>
</reference>
<evidence type="ECO:0008006" key="3">
    <source>
        <dbReference type="Google" id="ProtNLM"/>
    </source>
</evidence>
<name>A0A8J2U3E5_9GAMM</name>
<dbReference type="InterPro" id="IPR017143">
    <property type="entry name" value="UCP037225"/>
</dbReference>
<dbReference type="InterPro" id="IPR025990">
    <property type="entry name" value="zinc_ribbon_bacterial"/>
</dbReference>
<comment type="caution">
    <text evidence="1">The sequence shown here is derived from an EMBL/GenBank/DDBJ whole genome shotgun (WGS) entry which is preliminary data.</text>
</comment>
<dbReference type="AlphaFoldDB" id="A0A8J2U3E5"/>
<evidence type="ECO:0000313" key="2">
    <source>
        <dbReference type="Proteomes" id="UP000619743"/>
    </source>
</evidence>
<dbReference type="RefSeq" id="WP_087504712.1">
    <property type="nucleotide sequence ID" value="NZ_BMDX01000003.1"/>
</dbReference>
<keyword evidence="2" id="KW-1185">Reference proteome</keyword>
<organism evidence="1 2">
    <name type="scientific">Neiella marina</name>
    <dbReference type="NCBI Taxonomy" id="508461"/>
    <lineage>
        <taxon>Bacteria</taxon>
        <taxon>Pseudomonadati</taxon>
        <taxon>Pseudomonadota</taxon>
        <taxon>Gammaproteobacteria</taxon>
        <taxon>Alteromonadales</taxon>
        <taxon>Echinimonadaceae</taxon>
        <taxon>Neiella</taxon>
    </lineage>
</organism>
<sequence>MDLTRRGISCPTCGHSFVIDLDYSRGSQDYYDDCPNCCTCYHVRLDYDDIEQQARVTIDADDEQYY</sequence>
<dbReference type="Proteomes" id="UP000619743">
    <property type="component" value="Unassembled WGS sequence"/>
</dbReference>
<accession>A0A8J2U3E5</accession>